<sequence length="59" mass="6473">PALLQAYCVTLGKSLSLYKLSSPQQTTPQLALKPLFQCDKAVNSDWHNRSEADLISGIL</sequence>
<proteinExistence type="predicted"/>
<dbReference type="Proteomes" id="UP000694380">
    <property type="component" value="Chromosome 6"/>
</dbReference>
<dbReference type="Ensembl" id="ENSCPBT00000046565.1">
    <property type="protein sequence ID" value="ENSCPBP00000039730.1"/>
    <property type="gene ID" value="ENSCPBG00000027364.1"/>
</dbReference>
<dbReference type="AlphaFoldDB" id="A0A8C3IXZ4"/>
<evidence type="ECO:0000313" key="2">
    <source>
        <dbReference type="Proteomes" id="UP000694380"/>
    </source>
</evidence>
<keyword evidence="2" id="KW-1185">Reference proteome</keyword>
<organism evidence="1 2">
    <name type="scientific">Chrysemys picta bellii</name>
    <name type="common">Western painted turtle</name>
    <name type="synonym">Emys bellii</name>
    <dbReference type="NCBI Taxonomy" id="8478"/>
    <lineage>
        <taxon>Eukaryota</taxon>
        <taxon>Metazoa</taxon>
        <taxon>Chordata</taxon>
        <taxon>Craniata</taxon>
        <taxon>Vertebrata</taxon>
        <taxon>Euteleostomi</taxon>
        <taxon>Archelosauria</taxon>
        <taxon>Testudinata</taxon>
        <taxon>Testudines</taxon>
        <taxon>Cryptodira</taxon>
        <taxon>Durocryptodira</taxon>
        <taxon>Testudinoidea</taxon>
        <taxon>Emydidae</taxon>
        <taxon>Chrysemys</taxon>
    </lineage>
</organism>
<evidence type="ECO:0000313" key="1">
    <source>
        <dbReference type="Ensembl" id="ENSCPBP00000039730.1"/>
    </source>
</evidence>
<protein>
    <submittedName>
        <fullName evidence="1">Uncharacterized protein</fullName>
    </submittedName>
</protein>
<accession>A0A8C3IXZ4</accession>
<reference evidence="1" key="1">
    <citation type="journal article" date="2015" name="Genome Biol. Evol.">
        <title>Physical Mapping and Refinement of the Painted Turtle Genome (Chrysemys picta) Inform Amniote Genome Evolution and Challenge Turtle-Bird Chromosomal Conservation.</title>
        <authorList>
            <person name="Badenhorst D."/>
            <person name="Hillier L.W."/>
            <person name="Literman R."/>
            <person name="Montiel E.E."/>
            <person name="Radhakrishnan S."/>
            <person name="Shen Y."/>
            <person name="Minx P."/>
            <person name="Janes D.E."/>
            <person name="Warren W.C."/>
            <person name="Edwards S.V."/>
            <person name="Valenzuela N."/>
        </authorList>
    </citation>
    <scope>NUCLEOTIDE SEQUENCE [LARGE SCALE GENOMIC DNA]</scope>
</reference>
<reference evidence="1" key="3">
    <citation type="submission" date="2025-09" db="UniProtKB">
        <authorList>
            <consortium name="Ensembl"/>
        </authorList>
    </citation>
    <scope>IDENTIFICATION</scope>
</reference>
<name>A0A8C3IXZ4_CHRPI</name>
<reference evidence="1" key="2">
    <citation type="submission" date="2025-08" db="UniProtKB">
        <authorList>
            <consortium name="Ensembl"/>
        </authorList>
    </citation>
    <scope>IDENTIFICATION</scope>
</reference>